<keyword evidence="3" id="KW-1185">Reference proteome</keyword>
<name>A0ABY9TBH5_BREBE</name>
<reference evidence="2 3" key="1">
    <citation type="submission" date="2023-09" db="EMBL/GenBank/DDBJ databases">
        <title>Complete Genome and Methylome dissection of Bacillus brevis NEB573 original source of BbsI restriction endonuclease.</title>
        <authorList>
            <person name="Fomenkov A."/>
            <person name="Roberts R.D."/>
        </authorList>
    </citation>
    <scope>NUCLEOTIDE SEQUENCE [LARGE SCALE GENOMIC DNA]</scope>
    <source>
        <strain evidence="2 3">NEB573</strain>
    </source>
</reference>
<protein>
    <submittedName>
        <fullName evidence="2">SgcJ/EcaC family oxidoreductase</fullName>
    </submittedName>
</protein>
<dbReference type="InterPro" id="IPR011944">
    <property type="entry name" value="Steroid_delta5-4_isomerase"/>
</dbReference>
<proteinExistence type="predicted"/>
<organism evidence="2 3">
    <name type="scientific">Brevibacillus brevis</name>
    <name type="common">Bacillus brevis</name>
    <dbReference type="NCBI Taxonomy" id="1393"/>
    <lineage>
        <taxon>Bacteria</taxon>
        <taxon>Bacillati</taxon>
        <taxon>Bacillota</taxon>
        <taxon>Bacilli</taxon>
        <taxon>Bacillales</taxon>
        <taxon>Paenibacillaceae</taxon>
        <taxon>Brevibacillus</taxon>
    </lineage>
</organism>
<dbReference type="EMBL" id="CP134050">
    <property type="protein sequence ID" value="WNC17467.1"/>
    <property type="molecule type" value="Genomic_DNA"/>
</dbReference>
<dbReference type="Pfam" id="PF14534">
    <property type="entry name" value="DUF4440"/>
    <property type="match status" value="1"/>
</dbReference>
<dbReference type="InterPro" id="IPR032710">
    <property type="entry name" value="NTF2-like_dom_sf"/>
</dbReference>
<dbReference type="SUPFAM" id="SSF54427">
    <property type="entry name" value="NTF2-like"/>
    <property type="match status" value="1"/>
</dbReference>
<dbReference type="InterPro" id="IPR027843">
    <property type="entry name" value="DUF4440"/>
</dbReference>
<sequence length="159" mass="17161">MSTQTDGPAGAPLEEEGQIRALYARLIAGWNERSAERMAAPFASDGSLVGFDGSTVESRKGIEEHLQPIFASHPTPPYVTKVRSVRFIGPDAALLRAIAGMVPPGKTDIEPGLNAVQTLVAEKSGGEWRVVHFQNTPAQFHGRPEMVEAMTEELQALLK</sequence>
<evidence type="ECO:0000313" key="3">
    <source>
        <dbReference type="Proteomes" id="UP001256827"/>
    </source>
</evidence>
<accession>A0ABY9TBH5</accession>
<dbReference type="NCBIfam" id="TIGR02246">
    <property type="entry name" value="SgcJ/EcaC family oxidoreductase"/>
    <property type="match status" value="1"/>
</dbReference>
<evidence type="ECO:0000259" key="1">
    <source>
        <dbReference type="Pfam" id="PF14534"/>
    </source>
</evidence>
<dbReference type="Gene3D" id="3.10.450.50">
    <property type="match status" value="1"/>
</dbReference>
<evidence type="ECO:0000313" key="2">
    <source>
        <dbReference type="EMBL" id="WNC17467.1"/>
    </source>
</evidence>
<dbReference type="Proteomes" id="UP001256827">
    <property type="component" value="Chromosome"/>
</dbReference>
<gene>
    <name evidence="2" type="ORF">RGB73_14525</name>
</gene>
<dbReference type="RefSeq" id="WP_310773555.1">
    <property type="nucleotide sequence ID" value="NZ_CP134050.1"/>
</dbReference>
<feature type="domain" description="DUF4440" evidence="1">
    <location>
        <begin position="19"/>
        <end position="130"/>
    </location>
</feature>